<dbReference type="Pfam" id="PF19502">
    <property type="entry name" value="DUF6036"/>
    <property type="match status" value="1"/>
</dbReference>
<proteinExistence type="predicted"/>
<evidence type="ECO:0000259" key="1">
    <source>
        <dbReference type="Pfam" id="PF19502"/>
    </source>
</evidence>
<evidence type="ECO:0000313" key="3">
    <source>
        <dbReference type="Proteomes" id="UP000607559"/>
    </source>
</evidence>
<dbReference type="RefSeq" id="WP_188935040.1">
    <property type="nucleotide sequence ID" value="NZ_BMJC01000004.1"/>
</dbReference>
<dbReference type="EMBL" id="BMJC01000004">
    <property type="protein sequence ID" value="GGB12517.1"/>
    <property type="molecule type" value="Genomic_DNA"/>
</dbReference>
<accession>A0A8J2UG01</accession>
<evidence type="ECO:0000313" key="2">
    <source>
        <dbReference type="EMBL" id="GGB12517.1"/>
    </source>
</evidence>
<dbReference type="Proteomes" id="UP000607559">
    <property type="component" value="Unassembled WGS sequence"/>
</dbReference>
<protein>
    <recommendedName>
        <fullName evidence="1">DUF6036 domain-containing protein</fullName>
    </recommendedName>
</protein>
<dbReference type="InterPro" id="IPR045792">
    <property type="entry name" value="DUF6036"/>
</dbReference>
<keyword evidence="3" id="KW-1185">Reference proteome</keyword>
<dbReference type="SUPFAM" id="SSF81301">
    <property type="entry name" value="Nucleotidyltransferase"/>
    <property type="match status" value="1"/>
</dbReference>
<dbReference type="InterPro" id="IPR043519">
    <property type="entry name" value="NT_sf"/>
</dbReference>
<gene>
    <name evidence="2" type="ORF">GCM10011511_40190</name>
</gene>
<sequence length="177" mass="20830">MEGFFQKIIDVLNSCEIPYMLSGSVAMSLYIVPRATQDFDFVVHLRPQDIDRFVENFKEGYYCDKDAIEDAVQNRRMFNIIDHATGFKADFVVLKNEPFRQNEFTRRIPMEFFGKTIYVVSPEDLIISKLIWIQELQSAIQMADIRNLVASDNLDWEYINLWMGILKLNTFDLLNHE</sequence>
<reference evidence="2" key="1">
    <citation type="journal article" date="2014" name="Int. J. Syst. Evol. Microbiol.">
        <title>Complete genome sequence of Corynebacterium casei LMG S-19264T (=DSM 44701T), isolated from a smear-ripened cheese.</title>
        <authorList>
            <consortium name="US DOE Joint Genome Institute (JGI-PGF)"/>
            <person name="Walter F."/>
            <person name="Albersmeier A."/>
            <person name="Kalinowski J."/>
            <person name="Ruckert C."/>
        </authorList>
    </citation>
    <scope>NUCLEOTIDE SEQUENCE</scope>
    <source>
        <strain evidence="2">CGMCC 1.15448</strain>
    </source>
</reference>
<feature type="domain" description="DUF6036" evidence="1">
    <location>
        <begin position="19"/>
        <end position="160"/>
    </location>
</feature>
<name>A0A8J2UG01_9BACT</name>
<organism evidence="2 3">
    <name type="scientific">Puia dinghuensis</name>
    <dbReference type="NCBI Taxonomy" id="1792502"/>
    <lineage>
        <taxon>Bacteria</taxon>
        <taxon>Pseudomonadati</taxon>
        <taxon>Bacteroidota</taxon>
        <taxon>Chitinophagia</taxon>
        <taxon>Chitinophagales</taxon>
        <taxon>Chitinophagaceae</taxon>
        <taxon>Puia</taxon>
    </lineage>
</organism>
<dbReference type="AlphaFoldDB" id="A0A8J2UG01"/>
<comment type="caution">
    <text evidence="2">The sequence shown here is derived from an EMBL/GenBank/DDBJ whole genome shotgun (WGS) entry which is preliminary data.</text>
</comment>
<reference evidence="2" key="2">
    <citation type="submission" date="2020-09" db="EMBL/GenBank/DDBJ databases">
        <authorList>
            <person name="Sun Q."/>
            <person name="Zhou Y."/>
        </authorList>
    </citation>
    <scope>NUCLEOTIDE SEQUENCE</scope>
    <source>
        <strain evidence="2">CGMCC 1.15448</strain>
    </source>
</reference>
<dbReference type="Gene3D" id="3.30.460.40">
    <property type="match status" value="1"/>
</dbReference>